<accession>A0A2S5RI20</accession>
<dbReference type="AlphaFoldDB" id="A0A2S5RI20"/>
<dbReference type="Proteomes" id="UP000239425">
    <property type="component" value="Unassembled WGS sequence"/>
</dbReference>
<keyword evidence="2" id="KW-1185">Reference proteome</keyword>
<gene>
    <name evidence="1" type="ORF">HCUR_00035</name>
</gene>
<dbReference type="EMBL" id="PHHC01000002">
    <property type="protein sequence ID" value="PPE06971.1"/>
    <property type="molecule type" value="Genomic_DNA"/>
</dbReference>
<name>A0A2S5RI20_9PROT</name>
<dbReference type="OrthoDB" id="564955at2"/>
<reference evidence="1 2" key="1">
    <citation type="submission" date="2017-11" db="EMBL/GenBank/DDBJ databases">
        <title>Comparative genomic analysis of Holospora spp., intranuclear symbionts of paramecia.</title>
        <authorList>
            <person name="Garushyants S.K."/>
            <person name="Beliavskaya A."/>
            <person name="Malko D.B."/>
            <person name="Logacheva M.D."/>
            <person name="Rautian M.S."/>
            <person name="Gelfand M.S."/>
        </authorList>
    </citation>
    <scope>NUCLEOTIDE SEQUENCE [LARGE SCALE GENOMIC DNA]</scope>
    <source>
        <strain evidence="2">02AZ16</strain>
    </source>
</reference>
<protein>
    <submittedName>
        <fullName evidence="1">Uncharacterized protein</fullName>
    </submittedName>
</protein>
<sequence length="79" mass="9110">MFAIKKLKSSKGGSRKTSLLCQNRNELNSKVDKRGVVHDMHRTHGYSVKGQSFYGKQDWGAESRTNVYKRLNEIYFKGN</sequence>
<evidence type="ECO:0000313" key="2">
    <source>
        <dbReference type="Proteomes" id="UP000239425"/>
    </source>
</evidence>
<proteinExistence type="predicted"/>
<organism evidence="1 2">
    <name type="scientific">Holospora curviuscula</name>
    <dbReference type="NCBI Taxonomy" id="1082868"/>
    <lineage>
        <taxon>Bacteria</taxon>
        <taxon>Pseudomonadati</taxon>
        <taxon>Pseudomonadota</taxon>
        <taxon>Alphaproteobacteria</taxon>
        <taxon>Holosporales</taxon>
        <taxon>Holosporaceae</taxon>
        <taxon>Holospora</taxon>
    </lineage>
</organism>
<evidence type="ECO:0000313" key="1">
    <source>
        <dbReference type="EMBL" id="PPE06971.1"/>
    </source>
</evidence>
<dbReference type="RefSeq" id="WP_104206237.1">
    <property type="nucleotide sequence ID" value="NZ_PHHC01000002.1"/>
</dbReference>
<comment type="caution">
    <text evidence="1">The sequence shown here is derived from an EMBL/GenBank/DDBJ whole genome shotgun (WGS) entry which is preliminary data.</text>
</comment>